<evidence type="ECO:0000256" key="9">
    <source>
        <dbReference type="SAM" id="Coils"/>
    </source>
</evidence>
<feature type="transmembrane region" description="Helical" evidence="10">
    <location>
        <begin position="355"/>
        <end position="374"/>
    </location>
</feature>
<dbReference type="InterPro" id="IPR003594">
    <property type="entry name" value="HATPase_dom"/>
</dbReference>
<keyword evidence="14" id="KW-1185">Reference proteome</keyword>
<comment type="catalytic activity">
    <reaction evidence="1">
        <text>ATP + protein L-histidine = ADP + protein N-phospho-L-histidine.</text>
        <dbReference type="EC" id="2.7.13.3"/>
    </reaction>
</comment>
<sequence>MCKGNFLIRICIFLVFLWTAETSFSQSKDPDSLLHILRTQDLSQKEKSKLLSLAAHYHQDIDSSLLLAKQSLQIAEDIQNLLLQAEALEEISHLERRLGNNPQSFQASLDALKIYESLKLTERQAASYTQLASNYISDENYALGIQYLIKARDIYSASNQTTNHALTILNLGEAYRLDGQLEKASLHFEEALQLNRSIENVIIQSYSQGNLGMVQLAQNLLDPAQRNLSEAINVLRELGDSYSVSIYLAELGKVHKMKGQPKFAEEKFLEALDIAKKNGLKEEIRDVSALLSSFYEAKEQYQEALQFQKMNQVYQDSLVNKENIQKVEQLKASYEIDKRESEIGLLNKINTNQKYIVILLALGLFSLLIFAYLLRRGNNRIKKANAILANQKDEIAKREQEKALLLRELNHRIKNNLQMISSLLSLQGHQLDGHPAQAALLEGQSRVEALSLVHRKLYQDGVDTRIKVKEYIEELVLGLFHGYGATFKPRFDIADINITIDKAIPLALIINEVIINSLKYAYDNIENPLLEVILKKTEQDDQINIQVMDNGGGFDILETQQNNSFGIRLVHSLIEQLGGSINTISGQGAHWNMLMKIA</sequence>
<feature type="domain" description="Signal transduction histidine kinase subgroup 2 dimerisation and phosphoacceptor" evidence="12">
    <location>
        <begin position="408"/>
        <end position="481"/>
    </location>
</feature>
<evidence type="ECO:0000256" key="4">
    <source>
        <dbReference type="ARBA" id="ARBA00022679"/>
    </source>
</evidence>
<evidence type="ECO:0000313" key="14">
    <source>
        <dbReference type="Proteomes" id="UP000261828"/>
    </source>
</evidence>
<dbReference type="Gene3D" id="3.30.565.10">
    <property type="entry name" value="Histidine kinase-like ATPase, C-terminal domain"/>
    <property type="match status" value="1"/>
</dbReference>
<dbReference type="RefSeq" id="WP_116184661.1">
    <property type="nucleotide sequence ID" value="NZ_QTJX01000002.1"/>
</dbReference>
<keyword evidence="10" id="KW-0472">Membrane</keyword>
<dbReference type="InterPro" id="IPR019734">
    <property type="entry name" value="TPR_rpt"/>
</dbReference>
<keyword evidence="3" id="KW-0597">Phosphoprotein</keyword>
<name>A0A371JRA0_9FLAO</name>
<evidence type="ECO:0000256" key="10">
    <source>
        <dbReference type="SAM" id="Phobius"/>
    </source>
</evidence>
<feature type="repeat" description="TPR" evidence="8">
    <location>
        <begin position="165"/>
        <end position="198"/>
    </location>
</feature>
<dbReference type="PROSITE" id="PS50005">
    <property type="entry name" value="TPR"/>
    <property type="match status" value="1"/>
</dbReference>
<dbReference type="GO" id="GO:0004673">
    <property type="term" value="F:protein histidine kinase activity"/>
    <property type="evidence" value="ECO:0007669"/>
    <property type="project" value="UniProtKB-EC"/>
</dbReference>
<dbReference type="SUPFAM" id="SSF48452">
    <property type="entry name" value="TPR-like"/>
    <property type="match status" value="2"/>
</dbReference>
<dbReference type="SUPFAM" id="SSF55874">
    <property type="entry name" value="ATPase domain of HSP90 chaperone/DNA topoisomerase II/histidine kinase"/>
    <property type="match status" value="1"/>
</dbReference>
<dbReference type="PANTHER" id="PTHR41523:SF8">
    <property type="entry name" value="ETHYLENE RESPONSE SENSOR PROTEIN"/>
    <property type="match status" value="1"/>
</dbReference>
<dbReference type="InterPro" id="IPR011495">
    <property type="entry name" value="Sig_transdc_His_kin_sub2_dim/P"/>
</dbReference>
<evidence type="ECO:0000259" key="11">
    <source>
        <dbReference type="Pfam" id="PF02518"/>
    </source>
</evidence>
<keyword evidence="5" id="KW-0547">Nucleotide-binding</keyword>
<dbReference type="Pfam" id="PF02518">
    <property type="entry name" value="HATPase_c"/>
    <property type="match status" value="1"/>
</dbReference>
<protein>
    <recommendedName>
        <fullName evidence="2">histidine kinase</fullName>
        <ecNumber evidence="2">2.7.13.3</ecNumber>
    </recommendedName>
</protein>
<dbReference type="OrthoDB" id="9767435at2"/>
<dbReference type="Gene3D" id="1.25.40.10">
    <property type="entry name" value="Tetratricopeptide repeat domain"/>
    <property type="match status" value="1"/>
</dbReference>
<keyword evidence="4" id="KW-0808">Transferase</keyword>
<organism evidence="13 14">
    <name type="scientific">Flagellimonas nanhaiensis</name>
    <dbReference type="NCBI Taxonomy" id="2292706"/>
    <lineage>
        <taxon>Bacteria</taxon>
        <taxon>Pseudomonadati</taxon>
        <taxon>Bacteroidota</taxon>
        <taxon>Flavobacteriia</taxon>
        <taxon>Flavobacteriales</taxon>
        <taxon>Flavobacteriaceae</taxon>
        <taxon>Flagellimonas</taxon>
    </lineage>
</organism>
<accession>A0A371JRA0</accession>
<dbReference type="InterPro" id="IPR011990">
    <property type="entry name" value="TPR-like_helical_dom_sf"/>
</dbReference>
<keyword evidence="7" id="KW-0067">ATP-binding</keyword>
<evidence type="ECO:0000256" key="5">
    <source>
        <dbReference type="ARBA" id="ARBA00022741"/>
    </source>
</evidence>
<evidence type="ECO:0000259" key="12">
    <source>
        <dbReference type="Pfam" id="PF07568"/>
    </source>
</evidence>
<dbReference type="SMART" id="SM00028">
    <property type="entry name" value="TPR"/>
    <property type="match status" value="4"/>
</dbReference>
<dbReference type="EC" id="2.7.13.3" evidence="2"/>
<feature type="coiled-coil region" evidence="9">
    <location>
        <begin position="374"/>
        <end position="408"/>
    </location>
</feature>
<gene>
    <name evidence="13" type="ORF">DX873_11980</name>
</gene>
<dbReference type="Pfam" id="PF13424">
    <property type="entry name" value="TPR_12"/>
    <property type="match status" value="1"/>
</dbReference>
<comment type="caution">
    <text evidence="13">The sequence shown here is derived from an EMBL/GenBank/DDBJ whole genome shotgun (WGS) entry which is preliminary data.</text>
</comment>
<evidence type="ECO:0000256" key="6">
    <source>
        <dbReference type="ARBA" id="ARBA00022777"/>
    </source>
</evidence>
<dbReference type="Gene3D" id="3.30.450.20">
    <property type="entry name" value="PAS domain"/>
    <property type="match status" value="1"/>
</dbReference>
<keyword evidence="10" id="KW-0812">Transmembrane</keyword>
<dbReference type="EMBL" id="QTJX01000002">
    <property type="protein sequence ID" value="RDY60051.1"/>
    <property type="molecule type" value="Genomic_DNA"/>
</dbReference>
<evidence type="ECO:0000256" key="3">
    <source>
        <dbReference type="ARBA" id="ARBA00022553"/>
    </source>
</evidence>
<evidence type="ECO:0000256" key="1">
    <source>
        <dbReference type="ARBA" id="ARBA00000085"/>
    </source>
</evidence>
<reference evidence="13 14" key="1">
    <citation type="submission" date="2018-08" db="EMBL/GenBank/DDBJ databases">
        <title>Muricauda nanhaiensis sp. nov., isolated from seawater of the South China Sea.</title>
        <authorList>
            <person name="Dang Y."/>
        </authorList>
    </citation>
    <scope>NUCLEOTIDE SEQUENCE [LARGE SCALE GENOMIC DNA]</scope>
    <source>
        <strain evidence="13 14">SM1704</strain>
    </source>
</reference>
<keyword evidence="6 13" id="KW-0418">Kinase</keyword>
<keyword evidence="10" id="KW-1133">Transmembrane helix</keyword>
<dbReference type="Pfam" id="PF07568">
    <property type="entry name" value="HisKA_2"/>
    <property type="match status" value="1"/>
</dbReference>
<dbReference type="GO" id="GO:0005524">
    <property type="term" value="F:ATP binding"/>
    <property type="evidence" value="ECO:0007669"/>
    <property type="project" value="UniProtKB-KW"/>
</dbReference>
<feature type="domain" description="Histidine kinase/HSP90-like ATPase" evidence="11">
    <location>
        <begin position="503"/>
        <end position="588"/>
    </location>
</feature>
<dbReference type="AlphaFoldDB" id="A0A371JRA0"/>
<proteinExistence type="predicted"/>
<keyword evidence="8" id="KW-0802">TPR repeat</keyword>
<keyword evidence="9" id="KW-0175">Coiled coil</keyword>
<dbReference type="PANTHER" id="PTHR41523">
    <property type="entry name" value="TWO-COMPONENT SYSTEM SENSOR PROTEIN"/>
    <property type="match status" value="1"/>
</dbReference>
<dbReference type="Proteomes" id="UP000261828">
    <property type="component" value="Unassembled WGS sequence"/>
</dbReference>
<evidence type="ECO:0000256" key="2">
    <source>
        <dbReference type="ARBA" id="ARBA00012438"/>
    </source>
</evidence>
<evidence type="ECO:0000256" key="7">
    <source>
        <dbReference type="ARBA" id="ARBA00022840"/>
    </source>
</evidence>
<evidence type="ECO:0000313" key="13">
    <source>
        <dbReference type="EMBL" id="RDY60051.1"/>
    </source>
</evidence>
<evidence type="ECO:0000256" key="8">
    <source>
        <dbReference type="PROSITE-ProRule" id="PRU00339"/>
    </source>
</evidence>
<dbReference type="InterPro" id="IPR036890">
    <property type="entry name" value="HATPase_C_sf"/>
</dbReference>